<dbReference type="GO" id="GO:0007010">
    <property type="term" value="P:cytoskeleton organization"/>
    <property type="evidence" value="ECO:0007669"/>
    <property type="project" value="TreeGrafter"/>
</dbReference>
<dbReference type="InterPro" id="IPR057451">
    <property type="entry name" value="BRWD/PHIP_AD"/>
</dbReference>
<evidence type="ECO:0000313" key="11">
    <source>
        <dbReference type="Proteomes" id="UP001159428"/>
    </source>
</evidence>
<dbReference type="Pfam" id="PF00439">
    <property type="entry name" value="Bromodomain"/>
    <property type="match status" value="2"/>
</dbReference>
<dbReference type="EMBL" id="CALNXJ010000018">
    <property type="protein sequence ID" value="CAH3120661.1"/>
    <property type="molecule type" value="Genomic_DNA"/>
</dbReference>
<feature type="compositionally biased region" description="Low complexity" evidence="8">
    <location>
        <begin position="827"/>
        <end position="836"/>
    </location>
</feature>
<dbReference type="Pfam" id="PF00400">
    <property type="entry name" value="WD40"/>
    <property type="match status" value="7"/>
</dbReference>
<feature type="compositionally biased region" description="Acidic residues" evidence="8">
    <location>
        <begin position="800"/>
        <end position="826"/>
    </location>
</feature>
<feature type="compositionally biased region" description="Basic residues" evidence="8">
    <location>
        <begin position="1746"/>
        <end position="1757"/>
    </location>
</feature>
<evidence type="ECO:0000256" key="6">
    <source>
        <dbReference type="PROSITE-ProRule" id="PRU00221"/>
    </source>
</evidence>
<dbReference type="CDD" id="cd05529">
    <property type="entry name" value="Bromo_WDR9_I_like"/>
    <property type="match status" value="1"/>
</dbReference>
<dbReference type="SMART" id="SM00297">
    <property type="entry name" value="BROMO"/>
    <property type="match status" value="2"/>
</dbReference>
<dbReference type="InterPro" id="IPR057452">
    <property type="entry name" value="BRWD/PHIP_N"/>
</dbReference>
<evidence type="ECO:0000256" key="3">
    <source>
        <dbReference type="ARBA" id="ARBA00022737"/>
    </source>
</evidence>
<feature type="repeat" description="WD" evidence="6">
    <location>
        <begin position="259"/>
        <end position="295"/>
    </location>
</feature>
<dbReference type="InterPro" id="IPR019775">
    <property type="entry name" value="WD40_repeat_CS"/>
</dbReference>
<feature type="compositionally biased region" description="Basic residues" evidence="8">
    <location>
        <begin position="884"/>
        <end position="905"/>
    </location>
</feature>
<feature type="compositionally biased region" description="Polar residues" evidence="8">
    <location>
        <begin position="1492"/>
        <end position="1502"/>
    </location>
</feature>
<dbReference type="InterPro" id="IPR026183">
    <property type="entry name" value="Taxilin_fam"/>
</dbReference>
<feature type="compositionally biased region" description="Low complexity" evidence="8">
    <location>
        <begin position="1543"/>
        <end position="1554"/>
    </location>
</feature>
<evidence type="ECO:0000256" key="4">
    <source>
        <dbReference type="ARBA" id="ARBA00023117"/>
    </source>
</evidence>
<keyword evidence="7" id="KW-0175">Coiled coil</keyword>
<feature type="repeat" description="WD" evidence="6">
    <location>
        <begin position="217"/>
        <end position="258"/>
    </location>
</feature>
<evidence type="ECO:0000256" key="5">
    <source>
        <dbReference type="PROSITE-ProRule" id="PRU00035"/>
    </source>
</evidence>
<dbReference type="Pfam" id="PF09728">
    <property type="entry name" value="Taxilin"/>
    <property type="match status" value="1"/>
</dbReference>
<feature type="domain" description="Bromo" evidence="9">
    <location>
        <begin position="1163"/>
        <end position="1233"/>
    </location>
</feature>
<dbReference type="Gene3D" id="1.20.920.10">
    <property type="entry name" value="Bromodomain-like"/>
    <property type="match status" value="2"/>
</dbReference>
<evidence type="ECO:0000256" key="1">
    <source>
        <dbReference type="ARBA" id="ARBA00009550"/>
    </source>
</evidence>
<proteinExistence type="inferred from homology"/>
<feature type="compositionally biased region" description="Polar residues" evidence="8">
    <location>
        <begin position="770"/>
        <end position="796"/>
    </location>
</feature>
<dbReference type="SUPFAM" id="SSF50978">
    <property type="entry name" value="WD40 repeat-like"/>
    <property type="match status" value="1"/>
</dbReference>
<dbReference type="InterPro" id="IPR001680">
    <property type="entry name" value="WD40_rpt"/>
</dbReference>
<dbReference type="InterPro" id="IPR001487">
    <property type="entry name" value="Bromodomain"/>
</dbReference>
<keyword evidence="3" id="KW-0677">Repeat</keyword>
<dbReference type="PRINTS" id="PR00503">
    <property type="entry name" value="BROMODOMAIN"/>
</dbReference>
<feature type="compositionally biased region" description="Low complexity" evidence="8">
    <location>
        <begin position="1515"/>
        <end position="1530"/>
    </location>
</feature>
<feature type="compositionally biased region" description="Acidic residues" evidence="8">
    <location>
        <begin position="1605"/>
        <end position="1679"/>
    </location>
</feature>
<dbReference type="PROSITE" id="PS50082">
    <property type="entry name" value="WD_REPEATS_2"/>
    <property type="match status" value="5"/>
</dbReference>
<feature type="compositionally biased region" description="Acidic residues" evidence="8">
    <location>
        <begin position="2285"/>
        <end position="2299"/>
    </location>
</feature>
<dbReference type="GO" id="GO:0008360">
    <property type="term" value="P:regulation of cell shape"/>
    <property type="evidence" value="ECO:0007669"/>
    <property type="project" value="TreeGrafter"/>
</dbReference>
<dbReference type="Gene3D" id="2.30.30.1040">
    <property type="match status" value="1"/>
</dbReference>
<dbReference type="Gene3D" id="2.130.10.10">
    <property type="entry name" value="YVTN repeat-like/Quinoprotein amine dehydrogenase"/>
    <property type="match status" value="3"/>
</dbReference>
<keyword evidence="4 5" id="KW-0103">Bromodomain</keyword>
<dbReference type="PANTHER" id="PTHR16266:SF17">
    <property type="entry name" value="BRWD3"/>
    <property type="match status" value="1"/>
</dbReference>
<evidence type="ECO:0000256" key="7">
    <source>
        <dbReference type="SAM" id="Coils"/>
    </source>
</evidence>
<feature type="compositionally biased region" description="Basic and acidic residues" evidence="8">
    <location>
        <begin position="2264"/>
        <end position="2280"/>
    </location>
</feature>
<dbReference type="GO" id="GO:0019905">
    <property type="term" value="F:syntaxin binding"/>
    <property type="evidence" value="ECO:0007669"/>
    <property type="project" value="InterPro"/>
</dbReference>
<dbReference type="SMART" id="SM00320">
    <property type="entry name" value="WD40"/>
    <property type="match status" value="8"/>
</dbReference>
<evidence type="ECO:0000256" key="8">
    <source>
        <dbReference type="SAM" id="MobiDB-lite"/>
    </source>
</evidence>
<dbReference type="PROSITE" id="PS50294">
    <property type="entry name" value="WD_REPEATS_REGION"/>
    <property type="match status" value="5"/>
</dbReference>
<feature type="compositionally biased region" description="Basic residues" evidence="8">
    <location>
        <begin position="1687"/>
        <end position="1697"/>
    </location>
</feature>
<feature type="region of interest" description="Disordered" evidence="8">
    <location>
        <begin position="1982"/>
        <end position="2001"/>
    </location>
</feature>
<feature type="domain" description="Bromo" evidence="9">
    <location>
        <begin position="1334"/>
        <end position="1397"/>
    </location>
</feature>
<feature type="region of interest" description="Disordered" evidence="8">
    <location>
        <begin position="1862"/>
        <end position="1894"/>
    </location>
</feature>
<accession>A0AAU9WNU2</accession>
<comment type="caution">
    <text evidence="10">The sequence shown here is derived from an EMBL/GenBank/DDBJ whole genome shotgun (WGS) entry which is preliminary data.</text>
</comment>
<organism evidence="10 11">
    <name type="scientific">Pocillopora meandrina</name>
    <dbReference type="NCBI Taxonomy" id="46732"/>
    <lineage>
        <taxon>Eukaryota</taxon>
        <taxon>Metazoa</taxon>
        <taxon>Cnidaria</taxon>
        <taxon>Anthozoa</taxon>
        <taxon>Hexacorallia</taxon>
        <taxon>Scleractinia</taxon>
        <taxon>Astrocoeniina</taxon>
        <taxon>Pocilloporidae</taxon>
        <taxon>Pocillopora</taxon>
    </lineage>
</organism>
<dbReference type="Pfam" id="PF25437">
    <property type="entry name" value="BRWD1_N"/>
    <property type="match status" value="1"/>
</dbReference>
<feature type="region of interest" description="Disordered" evidence="8">
    <location>
        <begin position="1275"/>
        <end position="1320"/>
    </location>
</feature>
<dbReference type="PANTHER" id="PTHR16266">
    <property type="entry name" value="WD REPEAT DOMAIN 9"/>
    <property type="match status" value="1"/>
</dbReference>
<feature type="coiled-coil region" evidence="7">
    <location>
        <begin position="2135"/>
        <end position="2197"/>
    </location>
</feature>
<dbReference type="CDD" id="cd00200">
    <property type="entry name" value="WD40"/>
    <property type="match status" value="1"/>
</dbReference>
<dbReference type="FunFam" id="1.20.920.10:FF:000066">
    <property type="entry name" value="Transcription initiation factor TFIID subunit 1"/>
    <property type="match status" value="2"/>
</dbReference>
<feature type="repeat" description="WD" evidence="6">
    <location>
        <begin position="357"/>
        <end position="388"/>
    </location>
</feature>
<evidence type="ECO:0000259" key="9">
    <source>
        <dbReference type="PROSITE" id="PS50014"/>
    </source>
</evidence>
<evidence type="ECO:0000256" key="2">
    <source>
        <dbReference type="ARBA" id="ARBA00022574"/>
    </source>
</evidence>
<dbReference type="InterPro" id="IPR015943">
    <property type="entry name" value="WD40/YVTN_repeat-like_dom_sf"/>
</dbReference>
<dbReference type="GO" id="GO:0005634">
    <property type="term" value="C:nucleus"/>
    <property type="evidence" value="ECO:0007669"/>
    <property type="project" value="TreeGrafter"/>
</dbReference>
<feature type="compositionally biased region" description="Basic and acidic residues" evidence="8">
    <location>
        <begin position="757"/>
        <end position="766"/>
    </location>
</feature>
<feature type="coiled-coil region" evidence="7">
    <location>
        <begin position="1201"/>
        <end position="1235"/>
    </location>
</feature>
<feature type="region of interest" description="Disordered" evidence="8">
    <location>
        <begin position="1446"/>
        <end position="1788"/>
    </location>
</feature>
<feature type="region of interest" description="Disordered" evidence="8">
    <location>
        <begin position="744"/>
        <end position="907"/>
    </location>
</feature>
<dbReference type="PROSITE" id="PS00633">
    <property type="entry name" value="BROMODOMAIN_1"/>
    <property type="match status" value="1"/>
</dbReference>
<dbReference type="Pfam" id="PF25313">
    <property type="entry name" value="BRWD_AD"/>
    <property type="match status" value="1"/>
</dbReference>
<feature type="compositionally biased region" description="Polar residues" evidence="8">
    <location>
        <begin position="871"/>
        <end position="882"/>
    </location>
</feature>
<feature type="repeat" description="WD" evidence="6">
    <location>
        <begin position="175"/>
        <end position="216"/>
    </location>
</feature>
<dbReference type="GO" id="GO:0006357">
    <property type="term" value="P:regulation of transcription by RNA polymerase II"/>
    <property type="evidence" value="ECO:0007669"/>
    <property type="project" value="TreeGrafter"/>
</dbReference>
<feature type="region of interest" description="Disordered" evidence="8">
    <location>
        <begin position="2211"/>
        <end position="2351"/>
    </location>
</feature>
<dbReference type="SUPFAM" id="SSF47370">
    <property type="entry name" value="Bromodomain"/>
    <property type="match status" value="2"/>
</dbReference>
<dbReference type="Proteomes" id="UP001159428">
    <property type="component" value="Unassembled WGS sequence"/>
</dbReference>
<protein>
    <recommendedName>
        <fullName evidence="9">Bromo domain-containing protein</fullName>
    </recommendedName>
</protein>
<feature type="compositionally biased region" description="Polar residues" evidence="8">
    <location>
        <begin position="1724"/>
        <end position="1741"/>
    </location>
</feature>
<comment type="similarity">
    <text evidence="1">Belongs to the taxilin family.</text>
</comment>
<dbReference type="InterPro" id="IPR036427">
    <property type="entry name" value="Bromodomain-like_sf"/>
</dbReference>
<name>A0AAU9WNU2_9CNID</name>
<keyword evidence="2 6" id="KW-0853">WD repeat</keyword>
<gene>
    <name evidence="10" type="ORF">PMEA_00009085</name>
</gene>
<sequence length="2351" mass="265804">MVNTEDEDVERELYFLIAKFLSKGPCVRAGLALKEELVEHQLLRRRVDWRGEEHDQTYEETVTENNHIPDDFLLRIAKRLGPLVEQCVPGSVEGYRSLLGAGRQNLLRISSEPSKPSVSSLAVCYHGAPLLPPVKRRIPGNIGHVLCSREISGTSSIRNVAQPNLYTKISMHRRILGHLSAVYCVLFDRSGKCIVTGADDSLVKIWSSEDGRLLATLRGHQAEISDIAISYENNLVAAGSCDKVIRVWSIKSTVPVAVLQGHTGMITSLQFCPSPLNESRYLVSTGGDGTVCFWKWDLATLTFDSKPIRFIEKSRPGTQMVCSSFSPGGTFLVSGSTDHYIRIYQMTPGPPEKIAELGFHNDHVDSIQFSHKGDRFLSGSRDGTARIWYFHRSAWRPILIDVSKRLPNSSPVEESVRALKPRVTMVGWDLWDQHVITAVNDNTLKVWEAATGNLSLVLCGHQDEVFVLEAHPTDPHVLLSAGHDGYVILWDLRTGVKITSFYNSLEGQGHGAVFDCKFSPDGLKFASTDSHGHLCIFGYGSSDRYSQVPSEQFFHTDYRPLIRDSNNYVLDEQTQTDPHLMPPPFLVDVDGNPHPLHFQRLVPGHGSNVRDPPRPALQPPPTPREDLPPLLAEIEAAEAQERQMFPAGLHSPPPHGQGAVPPLQSPGGSRNYGMRQMGDVEGVRLVHGNVPVIQDVSESDTAAWRNRRIVPDSKPSIAKSDVERRLLLGREEMLNYLREKKRRALPSTSKRVTVHVPEPRVAEERPQQAARRTSNRRNAGQSSRGTRRQTYSTRATASMDVEESAEEEAAATPSDTEEEDEEDEWSESSSESSEYSDWTEEVGLRTQQQTENRRPRRVCRVLSTSEEEGTEATQPGPSSPQRQPKVKKESKKAKKPAKKKRPAKKPKVDEVQELLSLYQPPDWLICTVTRISPYVPQIGDEVYYFRQGHELYVKEVIALKGYEINPKKQCFYKLRLKAEELCRIVSLHYSAGPPTLCCLKLALINPETGNSTGATFTVKYHDVPDVLDFLVLRQAYDASINQNWRPGNRFRSVIDETWWAGEITDRSPFQTDFPDSHFQCFTVRWDTGEVERMSPWDLQPVTEHDPGNPDLSADASGAATSNIPLTDDDRLSLAYDPDEESEWLGEGRETMSQRLVTGLEALSQLNFAGPFVYPVDVQQYPDYWSVVPYPTDLNTIREKLLNKYYRRVTALLWEVKQLERNARLYNEEESQIVRNSMKLVSVLNAFIRDSTCNDILSLCEDEEGIEDVEVQVENMSEESAGEGETSQDSTVPGSRKRKRESSGSESHNKHIKREQAPPVEPWMQSAHELLDFLVSREDATPFRHPVDLNDFPDYTEVVAEPMDFSTVYRRLEDNLYSDPETFVRDVRLIFSNSRAYNTMPRSRIYGMTIRLAAMFEDRVDSVLRDWYEAASGGARRTRLRTMRLLESQAPNTNSVSRHRTSHSGHQAASNAAHYSGVNSGVDSLSARESRTRSIGTRASFTSDSEHRNGFGHAITSRTETRTSSRVSSQSRIERDNDSVFDDTGSGRQTRSTRSSARRELVMRFSASRIQQNRQEESVSNGPPASRYSTRRSTSLARGSSSVNGEESDDEGEEEDGDEEEEGSDEEEEEEEEEEQGEGSDEERGDEEQDEEEEEEEEDEDDEEEDDEDEDEEEEEDSDDSAVQSRQQTRRKAARPTHRPTVTMRPNSKRSAKSGASRSDKRKSNASSSRRTSDASQRNETPAPSRRSLRRNSSARRVHYNENDSDSGSDSPGNEIIGVSSRGRVRKPAIRMQDYVEEGLESTFKDNVLQARILFSNNYSVLNIDEQVKAMNSSLETENMPAETTQNGESHLETAAEVAHKPTVELGSEKASKITEKSAKNPDTKPAKSNKKLKEEEKKLKLLFKSFEDLENPEAKMDALGRKHLQLISENKITEVRKDELEKRLEKVSRERDQLQSEFNKASLAKNKLESLCRELQRHSKLVKEESQLRSQEEEAKRKELSEKFQTTINDISEQMQENFKANQQLKTENNELATRLKGLVEQYEVREEHVEKVFKHKQLELQLAEAKMAQQNLKFNEDKEKTLTENQLLNKQVVEYKKQCDILTKQEAEMKSQLAMYAERFEEFQKTLNKSNEVFSTFKKEMDKMTKTIKKLEKEKVTWKTKCENSNRSLVQMVDEREKQKKEMAALRLKNDKLENLCRALHKGAKVTAGDFSKAKETSSPISHPDVESSDVTSTKQENCEETTSGEEVISSKETTEAPEEQEIEKRDNTTEERNSDDFVHNTNSDDEPDAESTIESDDSPIASETTSGISPETSNTSDEFPTECEIKTDDTEVTLAANDGETGIHDGSNG</sequence>
<evidence type="ECO:0000313" key="10">
    <source>
        <dbReference type="EMBL" id="CAH3120661.1"/>
    </source>
</evidence>
<feature type="region of interest" description="Disordered" evidence="8">
    <location>
        <begin position="648"/>
        <end position="670"/>
    </location>
</feature>
<dbReference type="InterPro" id="IPR036322">
    <property type="entry name" value="WD40_repeat_dom_sf"/>
</dbReference>
<feature type="region of interest" description="Disordered" evidence="8">
    <location>
        <begin position="592"/>
        <end position="627"/>
    </location>
</feature>
<feature type="repeat" description="WD" evidence="6">
    <location>
        <begin position="458"/>
        <end position="500"/>
    </location>
</feature>
<feature type="compositionally biased region" description="Polar residues" evidence="8">
    <location>
        <begin position="1567"/>
        <end position="1603"/>
    </location>
</feature>
<dbReference type="PROSITE" id="PS00678">
    <property type="entry name" value="WD_REPEATS_1"/>
    <property type="match status" value="1"/>
</dbReference>
<dbReference type="InterPro" id="IPR052060">
    <property type="entry name" value="Bromo_WD_repeat"/>
</dbReference>
<dbReference type="InterPro" id="IPR018359">
    <property type="entry name" value="Bromodomain_CS"/>
</dbReference>
<feature type="compositionally biased region" description="Polar residues" evidence="8">
    <location>
        <begin position="2303"/>
        <end position="2320"/>
    </location>
</feature>
<dbReference type="PROSITE" id="PS50014">
    <property type="entry name" value="BROMODOMAIN_2"/>
    <property type="match status" value="2"/>
</dbReference>
<reference evidence="10 11" key="1">
    <citation type="submission" date="2022-05" db="EMBL/GenBank/DDBJ databases">
        <authorList>
            <consortium name="Genoscope - CEA"/>
            <person name="William W."/>
        </authorList>
    </citation>
    <scope>NUCLEOTIDE SEQUENCE [LARGE SCALE GENOMIC DNA]</scope>
</reference>
<keyword evidence="11" id="KW-1185">Reference proteome</keyword>